<gene>
    <name evidence="2" type="ORF">RFULGI_LOCUS8443</name>
</gene>
<evidence type="ECO:0000313" key="3">
    <source>
        <dbReference type="Proteomes" id="UP000789396"/>
    </source>
</evidence>
<reference evidence="2" key="1">
    <citation type="submission" date="2021-06" db="EMBL/GenBank/DDBJ databases">
        <authorList>
            <person name="Kallberg Y."/>
            <person name="Tangrot J."/>
            <person name="Rosling A."/>
        </authorList>
    </citation>
    <scope>NUCLEOTIDE SEQUENCE</scope>
    <source>
        <strain evidence="2">IN212</strain>
    </source>
</reference>
<comment type="caution">
    <text evidence="2">The sequence shown here is derived from an EMBL/GenBank/DDBJ whole genome shotgun (WGS) entry which is preliminary data.</text>
</comment>
<dbReference type="OrthoDB" id="2420368at2759"/>
<evidence type="ECO:0000313" key="2">
    <source>
        <dbReference type="EMBL" id="CAG8650720.1"/>
    </source>
</evidence>
<name>A0A9N9H1E0_9GLOM</name>
<proteinExistence type="predicted"/>
<dbReference type="AlphaFoldDB" id="A0A9N9H1E0"/>
<sequence length="477" mass="55163">SVEIPIENDKGLPIIDKKDHIKESAIFTKCAAITIDEEYENIIIRMYNVNIDEAENKDLSEPFEPLKLTLHFTDEHEEQNLPDAEKKSRRGYTKMWMIGKDFKAKECSSIEINDGGIIQFISGADDSTLSGADDFTLSGANDFTLYGADDFTLILLKGNGIYKHSLRYLSNDMKFYHKVLPLNYPERIIHALKYNCGEYVMTSSENLENLDKLEEKLEEKLENKYFTILNIRPFFDEENQIAWDKLVLSEHLTRSGPDSGWRELTPSESNITSAKPNAYGIEEEFSLLDLEESELKYYYGTEPWAVHPAEKIIDTYIKVPPSFSRHVIYLDKEKTIRLLIGNNTIQVWRGKKLEFIHIVNDNPEEPEEPHENNRNESTNDSEKCITRILSVISTSDNESNSENDIKTKLKKVKNIIVKHSLSHKKIEQERPLHSWQVPLKEIFPDEEAYGFFARKESPDANVDIDEIDFIWTKPEKA</sequence>
<dbReference type="Proteomes" id="UP000789396">
    <property type="component" value="Unassembled WGS sequence"/>
</dbReference>
<organism evidence="2 3">
    <name type="scientific">Racocetra fulgida</name>
    <dbReference type="NCBI Taxonomy" id="60492"/>
    <lineage>
        <taxon>Eukaryota</taxon>
        <taxon>Fungi</taxon>
        <taxon>Fungi incertae sedis</taxon>
        <taxon>Mucoromycota</taxon>
        <taxon>Glomeromycotina</taxon>
        <taxon>Glomeromycetes</taxon>
        <taxon>Diversisporales</taxon>
        <taxon>Gigasporaceae</taxon>
        <taxon>Racocetra</taxon>
    </lineage>
</organism>
<dbReference type="EMBL" id="CAJVPZ010013666">
    <property type="protein sequence ID" value="CAG8650720.1"/>
    <property type="molecule type" value="Genomic_DNA"/>
</dbReference>
<feature type="region of interest" description="Disordered" evidence="1">
    <location>
        <begin position="361"/>
        <end position="380"/>
    </location>
</feature>
<accession>A0A9N9H1E0</accession>
<protein>
    <submittedName>
        <fullName evidence="2">10539_t:CDS:1</fullName>
    </submittedName>
</protein>
<feature type="non-terminal residue" evidence="2">
    <location>
        <position position="477"/>
    </location>
</feature>
<keyword evidence="3" id="KW-1185">Reference proteome</keyword>
<evidence type="ECO:0000256" key="1">
    <source>
        <dbReference type="SAM" id="MobiDB-lite"/>
    </source>
</evidence>